<evidence type="ECO:0000256" key="1">
    <source>
        <dbReference type="SAM" id="MobiDB-lite"/>
    </source>
</evidence>
<feature type="region of interest" description="Disordered" evidence="1">
    <location>
        <begin position="40"/>
        <end position="62"/>
    </location>
</feature>
<proteinExistence type="predicted"/>
<name>A0AAW0UJL2_SCYPA</name>
<comment type="caution">
    <text evidence="2">The sequence shown here is derived from an EMBL/GenBank/DDBJ whole genome shotgun (WGS) entry which is preliminary data.</text>
</comment>
<keyword evidence="3" id="KW-1185">Reference proteome</keyword>
<dbReference type="EMBL" id="JARAKH010000010">
    <property type="protein sequence ID" value="KAK8400364.1"/>
    <property type="molecule type" value="Genomic_DNA"/>
</dbReference>
<gene>
    <name evidence="2" type="ORF">O3P69_003211</name>
</gene>
<evidence type="ECO:0000313" key="3">
    <source>
        <dbReference type="Proteomes" id="UP001487740"/>
    </source>
</evidence>
<sequence>MKYERRRSRKGDKRNGRRIVWKGRVNDVCWRGSKALLKDHRTERQSGGEEEMTEEEGRESEGCSPFAKINPVRRLCRLVNVQAAGTGVDCVVVCPAVLRQVCSQMRLSNLGSVVVGGESLIQAVYRAQNLPGLRPCLQSPSEPSLAFVKYDMTKGRMRRREHSRGVAPTLLNGGHIKIGMILLSRDSSFEEQEDVAAHSDAQEESTFSNPAADE</sequence>
<dbReference type="Proteomes" id="UP001487740">
    <property type="component" value="Unassembled WGS sequence"/>
</dbReference>
<feature type="compositionally biased region" description="Polar residues" evidence="1">
    <location>
        <begin position="204"/>
        <end position="214"/>
    </location>
</feature>
<evidence type="ECO:0000313" key="2">
    <source>
        <dbReference type="EMBL" id="KAK8400364.1"/>
    </source>
</evidence>
<reference evidence="2 3" key="1">
    <citation type="submission" date="2023-03" db="EMBL/GenBank/DDBJ databases">
        <title>High-quality genome of Scylla paramamosain provides insights in environmental adaptation.</title>
        <authorList>
            <person name="Zhang L."/>
        </authorList>
    </citation>
    <scope>NUCLEOTIDE SEQUENCE [LARGE SCALE GENOMIC DNA]</scope>
    <source>
        <strain evidence="2">LZ_2023a</strain>
        <tissue evidence="2">Muscle</tissue>
    </source>
</reference>
<protein>
    <submittedName>
        <fullName evidence="2">Uncharacterized protein</fullName>
    </submittedName>
</protein>
<dbReference type="AlphaFoldDB" id="A0AAW0UJL2"/>
<accession>A0AAW0UJL2</accession>
<feature type="compositionally biased region" description="Acidic residues" evidence="1">
    <location>
        <begin position="48"/>
        <end position="58"/>
    </location>
</feature>
<organism evidence="2 3">
    <name type="scientific">Scylla paramamosain</name>
    <name type="common">Mud crab</name>
    <dbReference type="NCBI Taxonomy" id="85552"/>
    <lineage>
        <taxon>Eukaryota</taxon>
        <taxon>Metazoa</taxon>
        <taxon>Ecdysozoa</taxon>
        <taxon>Arthropoda</taxon>
        <taxon>Crustacea</taxon>
        <taxon>Multicrustacea</taxon>
        <taxon>Malacostraca</taxon>
        <taxon>Eumalacostraca</taxon>
        <taxon>Eucarida</taxon>
        <taxon>Decapoda</taxon>
        <taxon>Pleocyemata</taxon>
        <taxon>Brachyura</taxon>
        <taxon>Eubrachyura</taxon>
        <taxon>Portunoidea</taxon>
        <taxon>Portunidae</taxon>
        <taxon>Portuninae</taxon>
        <taxon>Scylla</taxon>
    </lineage>
</organism>
<feature type="region of interest" description="Disordered" evidence="1">
    <location>
        <begin position="191"/>
        <end position="214"/>
    </location>
</feature>